<proteinExistence type="predicted"/>
<dbReference type="EMBL" id="SRMA01027341">
    <property type="protein sequence ID" value="TRY54765.1"/>
    <property type="molecule type" value="Genomic_DNA"/>
</dbReference>
<keyword evidence="3" id="KW-1185">Reference proteome</keyword>
<gene>
    <name evidence="2" type="ORF">DNTS_031279</name>
</gene>
<evidence type="ECO:0000313" key="2">
    <source>
        <dbReference type="EMBL" id="TRY54765.1"/>
    </source>
</evidence>
<accession>A0A553MNK9</accession>
<feature type="region of interest" description="Disordered" evidence="1">
    <location>
        <begin position="65"/>
        <end position="87"/>
    </location>
</feature>
<dbReference type="AlphaFoldDB" id="A0A553MNK9"/>
<dbReference type="Proteomes" id="UP000316079">
    <property type="component" value="Unassembled WGS sequence"/>
</dbReference>
<sequence length="127" mass="13836">MEVGEGCKSQGGVTSVNQGYVPLTVRWRENMDLISESKSALASRLRSSRLRHEMATLSLRMRTGCCPSLRSSEPMTPPNSGPMSGEMARWPHLLGFKASRRDQACQSDTGNYGDEIKSGVKTSSAVL</sequence>
<reference evidence="2 3" key="1">
    <citation type="journal article" date="2019" name="Sci. Data">
        <title>Hybrid genome assembly and annotation of Danionella translucida.</title>
        <authorList>
            <person name="Kadobianskyi M."/>
            <person name="Schulze L."/>
            <person name="Schuelke M."/>
            <person name="Judkewitz B."/>
        </authorList>
    </citation>
    <scope>NUCLEOTIDE SEQUENCE [LARGE SCALE GENOMIC DNA]</scope>
    <source>
        <strain evidence="2 3">Bolton</strain>
    </source>
</reference>
<organism evidence="2 3">
    <name type="scientific">Danionella cerebrum</name>
    <dbReference type="NCBI Taxonomy" id="2873325"/>
    <lineage>
        <taxon>Eukaryota</taxon>
        <taxon>Metazoa</taxon>
        <taxon>Chordata</taxon>
        <taxon>Craniata</taxon>
        <taxon>Vertebrata</taxon>
        <taxon>Euteleostomi</taxon>
        <taxon>Actinopterygii</taxon>
        <taxon>Neopterygii</taxon>
        <taxon>Teleostei</taxon>
        <taxon>Ostariophysi</taxon>
        <taxon>Cypriniformes</taxon>
        <taxon>Danionidae</taxon>
        <taxon>Danioninae</taxon>
        <taxon>Danionella</taxon>
    </lineage>
</organism>
<evidence type="ECO:0000256" key="1">
    <source>
        <dbReference type="SAM" id="MobiDB-lite"/>
    </source>
</evidence>
<evidence type="ECO:0000313" key="3">
    <source>
        <dbReference type="Proteomes" id="UP000316079"/>
    </source>
</evidence>
<comment type="caution">
    <text evidence="2">The sequence shown here is derived from an EMBL/GenBank/DDBJ whole genome shotgun (WGS) entry which is preliminary data.</text>
</comment>
<name>A0A553MNK9_9TELE</name>
<protein>
    <submittedName>
        <fullName evidence="2">Uncharacterized protein</fullName>
    </submittedName>
</protein>